<evidence type="ECO:0000256" key="1">
    <source>
        <dbReference type="SAM" id="Phobius"/>
    </source>
</evidence>
<dbReference type="Proteomes" id="UP000746503">
    <property type="component" value="Unassembled WGS sequence"/>
</dbReference>
<gene>
    <name evidence="2" type="ORF">HCJ92_02095</name>
</gene>
<organism evidence="2 3">
    <name type="scientific">Streptomyces spiramenti</name>
    <dbReference type="NCBI Taxonomy" id="2720606"/>
    <lineage>
        <taxon>Bacteria</taxon>
        <taxon>Bacillati</taxon>
        <taxon>Actinomycetota</taxon>
        <taxon>Actinomycetes</taxon>
        <taxon>Kitasatosporales</taxon>
        <taxon>Streptomycetaceae</taxon>
        <taxon>Streptomyces</taxon>
    </lineage>
</organism>
<feature type="transmembrane region" description="Helical" evidence="1">
    <location>
        <begin position="208"/>
        <end position="225"/>
    </location>
</feature>
<evidence type="ECO:0000313" key="2">
    <source>
        <dbReference type="EMBL" id="NJP65107.1"/>
    </source>
</evidence>
<dbReference type="EMBL" id="JAAVJB010000007">
    <property type="protein sequence ID" value="NJP65107.1"/>
    <property type="molecule type" value="Genomic_DNA"/>
</dbReference>
<accession>A0ABX1AD24</accession>
<feature type="transmembrane region" description="Helical" evidence="1">
    <location>
        <begin position="148"/>
        <end position="168"/>
    </location>
</feature>
<reference evidence="2 3" key="1">
    <citation type="submission" date="2020-03" db="EMBL/GenBank/DDBJ databases">
        <title>Draft genome of Streptomyces sp. ventii, isolated from the Axial Seamount in the Pacific Ocean, and resequencing of the two type strains Streptomyces lonarensis strain NCL 716 and Streptomyces bohaiensis strain 11A07.</title>
        <authorList>
            <person name="Loughran R.M."/>
            <person name="Pfannmuller K.M."/>
            <person name="Wasson B.J."/>
            <person name="Deadmond M.C."/>
            <person name="Paddock B.E."/>
            <person name="Koyack M.J."/>
            <person name="Gallegos D.A."/>
            <person name="Mitchell E.A."/>
            <person name="Ushijima B."/>
            <person name="Saw J.H."/>
            <person name="Mcphail K.L."/>
            <person name="Videau P."/>
        </authorList>
    </citation>
    <scope>NUCLEOTIDE SEQUENCE [LARGE SCALE GENOMIC DNA]</scope>
    <source>
        <strain evidence="3">5675061</strain>
    </source>
</reference>
<keyword evidence="1" id="KW-0812">Transmembrane</keyword>
<keyword evidence="1" id="KW-0472">Membrane</keyword>
<comment type="caution">
    <text evidence="2">The sequence shown here is derived from an EMBL/GenBank/DDBJ whole genome shotgun (WGS) entry which is preliminary data.</text>
</comment>
<keyword evidence="3" id="KW-1185">Reference proteome</keyword>
<keyword evidence="1" id="KW-1133">Transmembrane helix</keyword>
<feature type="transmembrane region" description="Helical" evidence="1">
    <location>
        <begin position="302"/>
        <end position="320"/>
    </location>
</feature>
<sequence>MAQAVTPRAALLVLGVLALQLGFVLSYVGAFHDPEPRDVPVAVVAPEPVRTQLTDRLEALPGGPLDTGPTAADAEAARQELLRREIDAALVVDPDGTTDTLLVATGAGSSLAQAVTEVLRAVADDQDRELRVEDVAPAASGDSRGLTAFYLVVGWCVGGYLCAAVLAISRGARPANTSRAVIRLLVLVCYALVAGLGGALITGPVLDALPGGILATALVGALVVLATGATTLALQGLLGVAGIGVAILLVVVLGNPSAGGAYPGPLLPGFWREIGPALIPGAGTWLVRSVAYFDGHAVTGPLLVLAAWAVAGAALTVLAARFRGAETAGGAPAAGR</sequence>
<name>A0ABX1AD24_9ACTN</name>
<proteinExistence type="predicted"/>
<feature type="transmembrane region" description="Helical" evidence="1">
    <location>
        <begin position="232"/>
        <end position="253"/>
    </location>
</feature>
<evidence type="ECO:0000313" key="3">
    <source>
        <dbReference type="Proteomes" id="UP000746503"/>
    </source>
</evidence>
<protein>
    <submittedName>
        <fullName evidence="2">ABC transporter permease</fullName>
    </submittedName>
</protein>
<feature type="transmembrane region" description="Helical" evidence="1">
    <location>
        <begin position="180"/>
        <end position="202"/>
    </location>
</feature>